<evidence type="ECO:0000313" key="2">
    <source>
        <dbReference type="Proteomes" id="UP000265520"/>
    </source>
</evidence>
<dbReference type="Proteomes" id="UP000265520">
    <property type="component" value="Unassembled WGS sequence"/>
</dbReference>
<proteinExistence type="predicted"/>
<protein>
    <submittedName>
        <fullName evidence="1">Uncharacterized protein</fullName>
    </submittedName>
</protein>
<dbReference type="EMBL" id="LXQA011059869">
    <property type="protein sequence ID" value="MCI83137.1"/>
    <property type="molecule type" value="Genomic_DNA"/>
</dbReference>
<sequence>MFVDSVRGFKERYYVVRPRTSLARDSLYETTVVTEEDGSARLDANGRPVTRRVARFPLS</sequence>
<evidence type="ECO:0000313" key="1">
    <source>
        <dbReference type="EMBL" id="MCI83137.1"/>
    </source>
</evidence>
<feature type="non-terminal residue" evidence="1">
    <location>
        <position position="59"/>
    </location>
</feature>
<comment type="caution">
    <text evidence="1">The sequence shown here is derived from an EMBL/GenBank/DDBJ whole genome shotgun (WGS) entry which is preliminary data.</text>
</comment>
<organism evidence="1 2">
    <name type="scientific">Trifolium medium</name>
    <dbReference type="NCBI Taxonomy" id="97028"/>
    <lineage>
        <taxon>Eukaryota</taxon>
        <taxon>Viridiplantae</taxon>
        <taxon>Streptophyta</taxon>
        <taxon>Embryophyta</taxon>
        <taxon>Tracheophyta</taxon>
        <taxon>Spermatophyta</taxon>
        <taxon>Magnoliopsida</taxon>
        <taxon>eudicotyledons</taxon>
        <taxon>Gunneridae</taxon>
        <taxon>Pentapetalae</taxon>
        <taxon>rosids</taxon>
        <taxon>fabids</taxon>
        <taxon>Fabales</taxon>
        <taxon>Fabaceae</taxon>
        <taxon>Papilionoideae</taxon>
        <taxon>50 kb inversion clade</taxon>
        <taxon>NPAAA clade</taxon>
        <taxon>Hologalegina</taxon>
        <taxon>IRL clade</taxon>
        <taxon>Trifolieae</taxon>
        <taxon>Trifolium</taxon>
    </lineage>
</organism>
<name>A0A392V4N8_9FABA</name>
<accession>A0A392V4N8</accession>
<reference evidence="1 2" key="1">
    <citation type="journal article" date="2018" name="Front. Plant Sci.">
        <title>Red Clover (Trifolium pratense) and Zigzag Clover (T. medium) - A Picture of Genomic Similarities and Differences.</title>
        <authorList>
            <person name="Dluhosova J."/>
            <person name="Istvanek J."/>
            <person name="Nedelnik J."/>
            <person name="Repkova J."/>
        </authorList>
    </citation>
    <scope>NUCLEOTIDE SEQUENCE [LARGE SCALE GENOMIC DNA]</scope>
    <source>
        <strain evidence="2">cv. 10/8</strain>
        <tissue evidence="1">Leaf</tissue>
    </source>
</reference>
<dbReference type="AlphaFoldDB" id="A0A392V4N8"/>
<keyword evidence="2" id="KW-1185">Reference proteome</keyword>